<keyword evidence="1 3" id="KW-0547">Nucleotide-binding</keyword>
<evidence type="ECO:0000259" key="5">
    <source>
        <dbReference type="PROSITE" id="PS50011"/>
    </source>
</evidence>
<evidence type="ECO:0000256" key="1">
    <source>
        <dbReference type="ARBA" id="ARBA00022741"/>
    </source>
</evidence>
<dbReference type="Gene3D" id="1.10.510.10">
    <property type="entry name" value="Transferase(Phosphotransferase) domain 1"/>
    <property type="match status" value="1"/>
</dbReference>
<feature type="domain" description="Protein kinase" evidence="5">
    <location>
        <begin position="42"/>
        <end position="300"/>
    </location>
</feature>
<dbReference type="FunFam" id="1.10.510.10:FF:000571">
    <property type="entry name" value="Maternal embryonic leucine zipper kinase"/>
    <property type="match status" value="1"/>
</dbReference>
<dbReference type="SUPFAM" id="SSF56112">
    <property type="entry name" value="Protein kinase-like (PK-like)"/>
    <property type="match status" value="1"/>
</dbReference>
<gene>
    <name evidence="6" type="ORF">ACOF00016_LOCUS8058</name>
</gene>
<organism evidence="6">
    <name type="scientific">Amphora coffeiformis</name>
    <dbReference type="NCBI Taxonomy" id="265554"/>
    <lineage>
        <taxon>Eukaryota</taxon>
        <taxon>Sar</taxon>
        <taxon>Stramenopiles</taxon>
        <taxon>Ochrophyta</taxon>
        <taxon>Bacillariophyta</taxon>
        <taxon>Bacillariophyceae</taxon>
        <taxon>Bacillariophycidae</taxon>
        <taxon>Thalassiophysales</taxon>
        <taxon>Catenulaceae</taxon>
        <taxon>Amphora</taxon>
    </lineage>
</organism>
<dbReference type="InterPro" id="IPR008271">
    <property type="entry name" value="Ser/Thr_kinase_AS"/>
</dbReference>
<dbReference type="Pfam" id="PF00069">
    <property type="entry name" value="Pkinase"/>
    <property type="match status" value="1"/>
</dbReference>
<dbReference type="InterPro" id="IPR011009">
    <property type="entry name" value="Kinase-like_dom_sf"/>
</dbReference>
<dbReference type="PROSITE" id="PS50011">
    <property type="entry name" value="PROTEIN_KINASE_DOM"/>
    <property type="match status" value="1"/>
</dbReference>
<sequence length="342" mass="39830">MVCCFFDSETQPYKKGAFSRNTAGSRTTYIPWVWSRQVHETYFFGKIIGQGAFAVVHEALTMKDHKPYAIKVVARHRLTNPSDLRHFNDEVQIMLDLQHDHIIHLHECYKNKEYFFLVMEKLNGGELFDRLCQKETFTEKEARDVMRTVFDAVSYCHDQGVAHRDLKPENLLLTTPNDDAKVKIADFGFAKRVPRPNSLSTRCGSPAYMAPELVNYKMYDERVDNWSIGVIVYTILGGFNPFVRDTVHLTLQEIRQANYQFEKEYWSGISPDAKRLITALLTLDPSERITAEEALLHPWMTGKGDDLKQNKINMDQFKEFNVERKEHSNTKSFSVYWLVARR</sequence>
<dbReference type="PROSITE" id="PS00108">
    <property type="entry name" value="PROTEIN_KINASE_ST"/>
    <property type="match status" value="1"/>
</dbReference>
<dbReference type="GO" id="GO:0004674">
    <property type="term" value="F:protein serine/threonine kinase activity"/>
    <property type="evidence" value="ECO:0007669"/>
    <property type="project" value="UniProtKB-KW"/>
</dbReference>
<dbReference type="InterPro" id="IPR000719">
    <property type="entry name" value="Prot_kinase_dom"/>
</dbReference>
<dbReference type="PANTHER" id="PTHR24347">
    <property type="entry name" value="SERINE/THREONINE-PROTEIN KINASE"/>
    <property type="match status" value="1"/>
</dbReference>
<evidence type="ECO:0000256" key="2">
    <source>
        <dbReference type="ARBA" id="ARBA00022840"/>
    </source>
</evidence>
<dbReference type="AlphaFoldDB" id="A0A7S3L5R6"/>
<evidence type="ECO:0000256" key="3">
    <source>
        <dbReference type="PROSITE-ProRule" id="PRU10141"/>
    </source>
</evidence>
<keyword evidence="4" id="KW-0808">Transferase</keyword>
<reference evidence="6" key="1">
    <citation type="submission" date="2021-01" db="EMBL/GenBank/DDBJ databases">
        <authorList>
            <person name="Corre E."/>
            <person name="Pelletier E."/>
            <person name="Niang G."/>
            <person name="Scheremetjew M."/>
            <person name="Finn R."/>
            <person name="Kale V."/>
            <person name="Holt S."/>
            <person name="Cochrane G."/>
            <person name="Meng A."/>
            <person name="Brown T."/>
            <person name="Cohen L."/>
        </authorList>
    </citation>
    <scope>NUCLEOTIDE SEQUENCE</scope>
    <source>
        <strain evidence="6">CCMP127</strain>
    </source>
</reference>
<accession>A0A7S3L5R6</accession>
<dbReference type="PROSITE" id="PS00107">
    <property type="entry name" value="PROTEIN_KINASE_ATP"/>
    <property type="match status" value="1"/>
</dbReference>
<evidence type="ECO:0000313" key="6">
    <source>
        <dbReference type="EMBL" id="CAE0410607.1"/>
    </source>
</evidence>
<name>A0A7S3L5R6_9STRA</name>
<feature type="binding site" evidence="3">
    <location>
        <position position="71"/>
    </location>
    <ligand>
        <name>ATP</name>
        <dbReference type="ChEBI" id="CHEBI:30616"/>
    </ligand>
</feature>
<dbReference type="EMBL" id="HBIM01009567">
    <property type="protein sequence ID" value="CAE0410607.1"/>
    <property type="molecule type" value="Transcribed_RNA"/>
</dbReference>
<protein>
    <recommendedName>
        <fullName evidence="5">Protein kinase domain-containing protein</fullName>
    </recommendedName>
</protein>
<evidence type="ECO:0000256" key="4">
    <source>
        <dbReference type="RuleBase" id="RU000304"/>
    </source>
</evidence>
<proteinExistence type="inferred from homology"/>
<dbReference type="GO" id="GO:0005524">
    <property type="term" value="F:ATP binding"/>
    <property type="evidence" value="ECO:0007669"/>
    <property type="project" value="UniProtKB-UniRule"/>
</dbReference>
<dbReference type="InterPro" id="IPR017441">
    <property type="entry name" value="Protein_kinase_ATP_BS"/>
</dbReference>
<keyword evidence="4" id="KW-0723">Serine/threonine-protein kinase</keyword>
<dbReference type="CDD" id="cd05117">
    <property type="entry name" value="STKc_CAMK"/>
    <property type="match status" value="1"/>
</dbReference>
<keyword evidence="2 3" id="KW-0067">ATP-binding</keyword>
<comment type="similarity">
    <text evidence="4">Belongs to the protein kinase superfamily.</text>
</comment>
<dbReference type="SMART" id="SM00220">
    <property type="entry name" value="S_TKc"/>
    <property type="match status" value="1"/>
</dbReference>
<keyword evidence="4" id="KW-0418">Kinase</keyword>